<protein>
    <recommendedName>
        <fullName evidence="10">Guanine permease</fullName>
    </recommendedName>
</protein>
<evidence type="ECO:0000256" key="6">
    <source>
        <dbReference type="ARBA" id="ARBA00023136"/>
    </source>
</evidence>
<evidence type="ECO:0000256" key="7">
    <source>
        <dbReference type="SAM" id="Phobius"/>
    </source>
</evidence>
<reference evidence="8 9" key="1">
    <citation type="journal article" date="2016" name="Nat. Commun.">
        <title>Thousands of microbial genomes shed light on interconnected biogeochemical processes in an aquifer system.</title>
        <authorList>
            <person name="Anantharaman K."/>
            <person name="Brown C.T."/>
            <person name="Hug L.A."/>
            <person name="Sharon I."/>
            <person name="Castelle C.J."/>
            <person name="Probst A.J."/>
            <person name="Thomas B.C."/>
            <person name="Singh A."/>
            <person name="Wilkins M.J."/>
            <person name="Karaoz U."/>
            <person name="Brodie E.L."/>
            <person name="Williams K.H."/>
            <person name="Hubbard S.S."/>
            <person name="Banfield J.F."/>
        </authorList>
    </citation>
    <scope>NUCLEOTIDE SEQUENCE [LARGE SCALE GENOMIC DNA]</scope>
</reference>
<dbReference type="AlphaFoldDB" id="A0A1G2JD55"/>
<feature type="transmembrane region" description="Helical" evidence="7">
    <location>
        <begin position="136"/>
        <end position="157"/>
    </location>
</feature>
<feature type="transmembrane region" description="Helical" evidence="7">
    <location>
        <begin position="20"/>
        <end position="38"/>
    </location>
</feature>
<dbReference type="PANTHER" id="PTHR43337">
    <property type="entry name" value="XANTHINE/URACIL PERMEASE C887.17-RELATED"/>
    <property type="match status" value="1"/>
</dbReference>
<feature type="transmembrane region" description="Helical" evidence="7">
    <location>
        <begin position="321"/>
        <end position="339"/>
    </location>
</feature>
<dbReference type="PANTHER" id="PTHR43337:SF1">
    <property type="entry name" value="XANTHINE_URACIL PERMEASE C887.17-RELATED"/>
    <property type="match status" value="1"/>
</dbReference>
<evidence type="ECO:0008006" key="10">
    <source>
        <dbReference type="Google" id="ProtNLM"/>
    </source>
</evidence>
<dbReference type="GO" id="GO:0005345">
    <property type="term" value="F:purine nucleobase transmembrane transporter activity"/>
    <property type="evidence" value="ECO:0007669"/>
    <property type="project" value="TreeGrafter"/>
</dbReference>
<dbReference type="InterPro" id="IPR006043">
    <property type="entry name" value="NCS2"/>
</dbReference>
<feature type="transmembrane region" description="Helical" evidence="7">
    <location>
        <begin position="376"/>
        <end position="409"/>
    </location>
</feature>
<sequence length="434" mass="47043">MNMLQKLDNYFGITRLGSTFRIELFAGLSTFLSLSYIFVVNPAILSAAGISTSVAFFATIFGSVVATLLMGLWARLPFALAPGLEMNAYIAYVVVGVLGFTWQGALGAVFWVGVLTVVLGYTSLRKNIIKAIPDKLKSGLAASVGVFLMLIALKVSGLLAYEGIQVRGIGLLTSNEAYIFYAGLVLVLIFRYFKIRGAVLFSIIGAAIIAHLLGVGQPIEPIKLSKEMFAGTFAFDLWVIFNPKIWSVILILFILDFYGPIAKFIGLTRNTPLVDKEGNLPRMKEGLVVDGLGTVIGAATGTSNLITYVESAVGIGEGGRTGLVAVVVGILMSLFLFLVPLINLIPVAATTGALFFVGLTIFPNRRELKFYSWTDIFAVTIMVLVTFWTFGLDKAMFAGFASFVILFILRGKWRELNPYLIGSTIILFLSILLS</sequence>
<dbReference type="Proteomes" id="UP000177751">
    <property type="component" value="Unassembled WGS sequence"/>
</dbReference>
<proteinExistence type="inferred from homology"/>
<evidence type="ECO:0000256" key="2">
    <source>
        <dbReference type="ARBA" id="ARBA00005697"/>
    </source>
</evidence>
<feature type="transmembrane region" description="Helical" evidence="7">
    <location>
        <begin position="86"/>
        <end position="102"/>
    </location>
</feature>
<evidence type="ECO:0000313" key="8">
    <source>
        <dbReference type="EMBL" id="OGZ84208.1"/>
    </source>
</evidence>
<evidence type="ECO:0000256" key="5">
    <source>
        <dbReference type="ARBA" id="ARBA00022989"/>
    </source>
</evidence>
<evidence type="ECO:0000256" key="1">
    <source>
        <dbReference type="ARBA" id="ARBA00004127"/>
    </source>
</evidence>
<gene>
    <name evidence="8" type="ORF">A2401_00585</name>
</gene>
<feature type="transmembrane region" description="Helical" evidence="7">
    <location>
        <begin position="416"/>
        <end position="433"/>
    </location>
</feature>
<feature type="transmembrane region" description="Helical" evidence="7">
    <location>
        <begin position="44"/>
        <end position="74"/>
    </location>
</feature>
<keyword evidence="4 7" id="KW-0812">Transmembrane</keyword>
<keyword evidence="3" id="KW-0813">Transport</keyword>
<evidence type="ECO:0000313" key="9">
    <source>
        <dbReference type="Proteomes" id="UP000177751"/>
    </source>
</evidence>
<dbReference type="GO" id="GO:0005886">
    <property type="term" value="C:plasma membrane"/>
    <property type="evidence" value="ECO:0007669"/>
    <property type="project" value="TreeGrafter"/>
</dbReference>
<dbReference type="InterPro" id="IPR045018">
    <property type="entry name" value="Azg-like"/>
</dbReference>
<dbReference type="STRING" id="1802229.A2401_00585"/>
<feature type="transmembrane region" description="Helical" evidence="7">
    <location>
        <begin position="177"/>
        <end position="193"/>
    </location>
</feature>
<comment type="similarity">
    <text evidence="2">Belongs to the nucleobase:cation symporter-2 (NCS2) (TC 2.A.40) family. Azg-like subfamily.</text>
</comment>
<feature type="transmembrane region" description="Helical" evidence="7">
    <location>
        <begin position="287"/>
        <end position="309"/>
    </location>
</feature>
<comment type="subcellular location">
    <subcellularLocation>
        <location evidence="1">Endomembrane system</location>
        <topology evidence="1">Multi-pass membrane protein</topology>
    </subcellularLocation>
</comment>
<keyword evidence="5 7" id="KW-1133">Transmembrane helix</keyword>
<feature type="transmembrane region" description="Helical" evidence="7">
    <location>
        <begin position="245"/>
        <end position="266"/>
    </location>
</feature>
<dbReference type="Pfam" id="PF00860">
    <property type="entry name" value="Xan_ur_permease"/>
    <property type="match status" value="1"/>
</dbReference>
<keyword evidence="6 7" id="KW-0472">Membrane</keyword>
<name>A0A1G2JD55_9BACT</name>
<accession>A0A1G2JD55</accession>
<organism evidence="8 9">
    <name type="scientific">Candidatus Staskawiczbacteria bacterium RIFOXYC1_FULL_38_18</name>
    <dbReference type="NCBI Taxonomy" id="1802229"/>
    <lineage>
        <taxon>Bacteria</taxon>
        <taxon>Candidatus Staskawicziibacteriota</taxon>
    </lineage>
</organism>
<comment type="caution">
    <text evidence="8">The sequence shown here is derived from an EMBL/GenBank/DDBJ whole genome shotgun (WGS) entry which is preliminary data.</text>
</comment>
<evidence type="ECO:0000256" key="3">
    <source>
        <dbReference type="ARBA" id="ARBA00022448"/>
    </source>
</evidence>
<dbReference type="EMBL" id="MHPP01000021">
    <property type="protein sequence ID" value="OGZ84208.1"/>
    <property type="molecule type" value="Genomic_DNA"/>
</dbReference>
<feature type="transmembrane region" description="Helical" evidence="7">
    <location>
        <begin position="200"/>
        <end position="219"/>
    </location>
</feature>
<evidence type="ECO:0000256" key="4">
    <source>
        <dbReference type="ARBA" id="ARBA00022692"/>
    </source>
</evidence>
<dbReference type="GO" id="GO:0012505">
    <property type="term" value="C:endomembrane system"/>
    <property type="evidence" value="ECO:0007669"/>
    <property type="project" value="UniProtKB-SubCell"/>
</dbReference>